<dbReference type="GO" id="GO:0071949">
    <property type="term" value="F:FAD binding"/>
    <property type="evidence" value="ECO:0007669"/>
    <property type="project" value="InterPro"/>
</dbReference>
<dbReference type="PANTHER" id="PTHR46865">
    <property type="entry name" value="OXIDOREDUCTASE-RELATED"/>
    <property type="match status" value="1"/>
</dbReference>
<dbReference type="Gene3D" id="3.50.50.60">
    <property type="entry name" value="FAD/NAD(P)-binding domain"/>
    <property type="match status" value="1"/>
</dbReference>
<protein>
    <submittedName>
        <fullName evidence="2">2-polyprenyl-6-methoxyphenol hydroxylase</fullName>
    </submittedName>
</protein>
<dbReference type="Proteomes" id="UP000198781">
    <property type="component" value="Unassembled WGS sequence"/>
</dbReference>
<dbReference type="EMBL" id="FMZC01000001">
    <property type="protein sequence ID" value="SDC07363.1"/>
    <property type="molecule type" value="Genomic_DNA"/>
</dbReference>
<reference evidence="2 3" key="1">
    <citation type="submission" date="2016-10" db="EMBL/GenBank/DDBJ databases">
        <authorList>
            <person name="de Groot N.N."/>
        </authorList>
    </citation>
    <scope>NUCLEOTIDE SEQUENCE [LARGE SCALE GENOMIC DNA]</scope>
    <source>
        <strain evidence="2 3">DSM 16619</strain>
    </source>
</reference>
<dbReference type="SUPFAM" id="SSF51905">
    <property type="entry name" value="FAD/NAD(P)-binding domain"/>
    <property type="match status" value="1"/>
</dbReference>
<dbReference type="InterPro" id="IPR036188">
    <property type="entry name" value="FAD/NAD-bd_sf"/>
</dbReference>
<dbReference type="STRING" id="187868.SAMN05192589_101200"/>
<dbReference type="PANTHER" id="PTHR46865:SF2">
    <property type="entry name" value="MONOOXYGENASE"/>
    <property type="match status" value="1"/>
</dbReference>
<dbReference type="AlphaFoldDB" id="A0A1G6ILN9"/>
<dbReference type="InterPro" id="IPR051704">
    <property type="entry name" value="FAD_aromatic-hydroxylase"/>
</dbReference>
<evidence type="ECO:0000259" key="1">
    <source>
        <dbReference type="Pfam" id="PF01494"/>
    </source>
</evidence>
<gene>
    <name evidence="2" type="ORF">SAMN05192589_101200</name>
</gene>
<dbReference type="RefSeq" id="WP_092739425.1">
    <property type="nucleotide sequence ID" value="NZ_FMZC01000001.1"/>
</dbReference>
<dbReference type="Gene3D" id="3.30.9.10">
    <property type="entry name" value="D-Amino Acid Oxidase, subunit A, domain 2"/>
    <property type="match status" value="1"/>
</dbReference>
<dbReference type="InterPro" id="IPR002938">
    <property type="entry name" value="FAD-bd"/>
</dbReference>
<organism evidence="2 3">
    <name type="scientific">Paracidovorax valerianellae</name>
    <dbReference type="NCBI Taxonomy" id="187868"/>
    <lineage>
        <taxon>Bacteria</taxon>
        <taxon>Pseudomonadati</taxon>
        <taxon>Pseudomonadota</taxon>
        <taxon>Betaproteobacteria</taxon>
        <taxon>Burkholderiales</taxon>
        <taxon>Comamonadaceae</taxon>
        <taxon>Paracidovorax</taxon>
    </lineage>
</organism>
<proteinExistence type="predicted"/>
<dbReference type="Pfam" id="PF01494">
    <property type="entry name" value="FAD_binding_3"/>
    <property type="match status" value="1"/>
</dbReference>
<dbReference type="PRINTS" id="PR00420">
    <property type="entry name" value="RNGMNOXGNASE"/>
</dbReference>
<feature type="domain" description="FAD-binding" evidence="1">
    <location>
        <begin position="5"/>
        <end position="345"/>
    </location>
</feature>
<name>A0A1G6ILN9_9BURK</name>
<dbReference type="OrthoDB" id="5487740at2"/>
<sequence length="402" mass="44156">MPRHILVTGASVAGNTAAWALSQAGCKVTVVERAPEFRDGGQNIDVRGVGREVLRRMGLERAALDQGTGEEGTAWIDEAGRAVAEFKTDELASDGPTAEMEILRGDLARLLYDAVRGRVEYRFGDHVVGIEDDDMPAGGAVTVRFASGAHERFDAVIVAEGVGSTTRELVFAGKNEPRWMDLTLAYFTIPRAPDDDRMWRWYHTTGGRSVSLRPDRHGTTRAMLTIQRPTKGEQDWDTDTQKRFLREQFADAGWQAPRVLAGMEATEDFYFDALRQVHLPRWHQGRVVLTGDAAWCATPLADIGTTLALTGAYVLAGEIARTGDSGRLDEAFAAYEKAMRPMVEQGQNVPKIGPRLMNPHSRLGIHLLHGALHLASLPGVRDAFAKLVNRELDEPDLSGYAL</sequence>
<accession>A0A1G6ILN9</accession>
<evidence type="ECO:0000313" key="3">
    <source>
        <dbReference type="Proteomes" id="UP000198781"/>
    </source>
</evidence>
<evidence type="ECO:0000313" key="2">
    <source>
        <dbReference type="EMBL" id="SDC07363.1"/>
    </source>
</evidence>
<keyword evidence="3" id="KW-1185">Reference proteome</keyword>